<gene>
    <name evidence="2" type="ORF">SK128_020504</name>
</gene>
<name>A0AAN8XSZ7_HALRR</name>
<dbReference type="EMBL" id="JAXCGZ010002635">
    <property type="protein sequence ID" value="KAK7083705.1"/>
    <property type="molecule type" value="Genomic_DNA"/>
</dbReference>
<reference evidence="2 3" key="1">
    <citation type="submission" date="2023-11" db="EMBL/GenBank/DDBJ databases">
        <title>Halocaridina rubra genome assembly.</title>
        <authorList>
            <person name="Smith C."/>
        </authorList>
    </citation>
    <scope>NUCLEOTIDE SEQUENCE [LARGE SCALE GENOMIC DNA]</scope>
    <source>
        <strain evidence="2">EP-1</strain>
        <tissue evidence="2">Whole</tissue>
    </source>
</reference>
<sequence>AGQVCDVIGRHRVWECGHPRKPPLPNNTLETSFHSQCYDDEGDEEGKSEKEENICLQWAI</sequence>
<accession>A0AAN8XSZ7</accession>
<evidence type="ECO:0000313" key="3">
    <source>
        <dbReference type="Proteomes" id="UP001381693"/>
    </source>
</evidence>
<feature type="non-terminal residue" evidence="2">
    <location>
        <position position="1"/>
    </location>
</feature>
<keyword evidence="3" id="KW-1185">Reference proteome</keyword>
<dbReference type="AlphaFoldDB" id="A0AAN8XSZ7"/>
<dbReference type="Proteomes" id="UP001381693">
    <property type="component" value="Unassembled WGS sequence"/>
</dbReference>
<organism evidence="2 3">
    <name type="scientific">Halocaridina rubra</name>
    <name type="common">Hawaiian red shrimp</name>
    <dbReference type="NCBI Taxonomy" id="373956"/>
    <lineage>
        <taxon>Eukaryota</taxon>
        <taxon>Metazoa</taxon>
        <taxon>Ecdysozoa</taxon>
        <taxon>Arthropoda</taxon>
        <taxon>Crustacea</taxon>
        <taxon>Multicrustacea</taxon>
        <taxon>Malacostraca</taxon>
        <taxon>Eumalacostraca</taxon>
        <taxon>Eucarida</taxon>
        <taxon>Decapoda</taxon>
        <taxon>Pleocyemata</taxon>
        <taxon>Caridea</taxon>
        <taxon>Atyoidea</taxon>
        <taxon>Atyidae</taxon>
        <taxon>Halocaridina</taxon>
    </lineage>
</organism>
<evidence type="ECO:0000313" key="2">
    <source>
        <dbReference type="EMBL" id="KAK7083705.1"/>
    </source>
</evidence>
<proteinExistence type="predicted"/>
<evidence type="ECO:0000256" key="1">
    <source>
        <dbReference type="SAM" id="MobiDB-lite"/>
    </source>
</evidence>
<protein>
    <submittedName>
        <fullName evidence="2">Uncharacterized protein</fullName>
    </submittedName>
</protein>
<feature type="region of interest" description="Disordered" evidence="1">
    <location>
        <begin position="25"/>
        <end position="50"/>
    </location>
</feature>
<feature type="compositionally biased region" description="Polar residues" evidence="1">
    <location>
        <begin position="26"/>
        <end position="35"/>
    </location>
</feature>
<comment type="caution">
    <text evidence="2">The sequence shown here is derived from an EMBL/GenBank/DDBJ whole genome shotgun (WGS) entry which is preliminary data.</text>
</comment>